<dbReference type="FunFam" id="3.40.30.10:FF:000012">
    <property type="entry name" value="Monothiol glutaredoxin"/>
    <property type="match status" value="3"/>
</dbReference>
<dbReference type="PANTHER" id="PTHR10293">
    <property type="entry name" value="GLUTAREDOXIN FAMILY MEMBER"/>
    <property type="match status" value="1"/>
</dbReference>
<sequence>MEASGLNASEYSDEEVLKSLLDAFGSAFSIDEIASAYCKAGQNADLAGEILYGMRESTVTSTTHSLNGELPGEESSESSYGNVSEQSCQLNENPISSKPKYRAASVGSVSSIIGKAYVRVTPSTNGSGNATKTMKQNSKVLPISEMWDREANSNSVRDDHLHQDMEEFLFKMLGDGFKLERGMIREILDTCGYDMQKSMEKLLDISAASLEKGKKFVGKSNDEVISSSQAEVPSYGRKHANYSGGSGDGVSNRRVELSSKEKERIDLQREVLTALFNADERPEELPRRRVKAVKRSRFTRVVVEPTIDSIVECEKTAVCSQQHNKNDVDEEDGYQDLRRAVKEYRSTMKEYYKAAIDAFAKGDEVRAGKLLEQGQFFHKKSCEADEKSNEMIFEIRKEETQDEILLDLHEHGARDAIRLLKCRLSSLSGIPSIEYLKVIIETNEEDTTKGSRRRLVLKLLEKESIKWVEEDAGTILIRGVLSMGGSVKDAQSKVELDSHVQSGAPAVVHFWASWCEASKHMDQVFAHLSTDFPHAHFLRVEAEEQTEISEAYSVSAVPYFVFFNDGKIVDTLEGADPSSLANKVSKVSGSIHPGEPAAPASLGMAAGPTILETVKELAKENGSSQVERKVQPGLTDPLKKRLQQLIDSHPIMLFMKGNPEEPGCGFSSKVVEILREEKVKFGSFDILLDSEVREGLKKYSNWPTFPQLYCKGELLGGCDIAIAMHESGELNEVFRDHGIDSSKQEEPKVTEAGSGKGGISESNGLSVTLTSQIGSLINSSPVMLFMKGKPSEPKCGFSRKVVDILQQEKVDFKSFDILTDEEVRQGLKVYSNWSSYPQLYIKGELIGGSDILLEMQKSGELGRVLAEKGIIQKETLEDRLRKLIISSPVMLFMKGTPDAPRCGFSSKVVNALREEGLSFGSFDILTDEEVRQGLKVFSNWPTFPQLYYKGELIGGSDILLELKSNGELKSTLSE</sequence>
<reference evidence="7" key="1">
    <citation type="submission" date="2020-03" db="EMBL/GenBank/DDBJ databases">
        <title>A high-quality chromosome-level genome assembly of a woody plant with both climbing and erect habits, Rhamnella rubrinervis.</title>
        <authorList>
            <person name="Lu Z."/>
            <person name="Yang Y."/>
            <person name="Zhu X."/>
            <person name="Sun Y."/>
        </authorList>
    </citation>
    <scope>NUCLEOTIDE SEQUENCE</scope>
    <source>
        <strain evidence="7">BYM</strain>
        <tissue evidence="7">Leaf</tissue>
    </source>
</reference>
<comment type="caution">
    <text evidence="7">The sequence shown here is derived from an EMBL/GenBank/DDBJ whole genome shotgun (WGS) entry which is preliminary data.</text>
</comment>
<dbReference type="Pfam" id="PF08590">
    <property type="entry name" value="DUF1771"/>
    <property type="match status" value="1"/>
</dbReference>
<evidence type="ECO:0000256" key="3">
    <source>
        <dbReference type="ARBA" id="ARBA00023004"/>
    </source>
</evidence>
<evidence type="ECO:0000259" key="6">
    <source>
        <dbReference type="PROSITE" id="PS51352"/>
    </source>
</evidence>
<keyword evidence="2" id="KW-0479">Metal-binding</keyword>
<dbReference type="PROSITE" id="PS51354">
    <property type="entry name" value="GLUTAREDOXIN_2"/>
    <property type="match status" value="3"/>
</dbReference>
<dbReference type="Pfam" id="PF24767">
    <property type="entry name" value="UBA_At5g58720"/>
    <property type="match status" value="1"/>
</dbReference>
<dbReference type="EMBL" id="VOIH02000003">
    <property type="protein sequence ID" value="KAF3451490.1"/>
    <property type="molecule type" value="Genomic_DNA"/>
</dbReference>
<name>A0A8K0MN48_9ROSA</name>
<dbReference type="InterPro" id="IPR033658">
    <property type="entry name" value="GRX_PICOT-like"/>
</dbReference>
<dbReference type="PROSITE" id="PS51352">
    <property type="entry name" value="THIOREDOXIN_2"/>
    <property type="match status" value="1"/>
</dbReference>
<dbReference type="PANTHER" id="PTHR10293:SF73">
    <property type="entry name" value="GLUTAREDOXIN-3"/>
    <property type="match status" value="1"/>
</dbReference>
<protein>
    <recommendedName>
        <fullName evidence="6">Thioredoxin domain-containing protein</fullName>
    </recommendedName>
</protein>
<dbReference type="OrthoDB" id="415696at2759"/>
<dbReference type="InterPro" id="IPR036063">
    <property type="entry name" value="Smr_dom_sf"/>
</dbReference>
<dbReference type="GO" id="GO:0005829">
    <property type="term" value="C:cytosol"/>
    <property type="evidence" value="ECO:0007669"/>
    <property type="project" value="TreeGrafter"/>
</dbReference>
<keyword evidence="3" id="KW-0408">Iron</keyword>
<gene>
    <name evidence="7" type="ORF">FNV43_RR07585</name>
</gene>
<keyword evidence="8" id="KW-1185">Reference proteome</keyword>
<organism evidence="7 8">
    <name type="scientific">Rhamnella rubrinervis</name>
    <dbReference type="NCBI Taxonomy" id="2594499"/>
    <lineage>
        <taxon>Eukaryota</taxon>
        <taxon>Viridiplantae</taxon>
        <taxon>Streptophyta</taxon>
        <taxon>Embryophyta</taxon>
        <taxon>Tracheophyta</taxon>
        <taxon>Spermatophyta</taxon>
        <taxon>Magnoliopsida</taxon>
        <taxon>eudicotyledons</taxon>
        <taxon>Gunneridae</taxon>
        <taxon>Pentapetalae</taxon>
        <taxon>rosids</taxon>
        <taxon>fabids</taxon>
        <taxon>Rosales</taxon>
        <taxon>Rhamnaceae</taxon>
        <taxon>rhamnoid group</taxon>
        <taxon>Rhamneae</taxon>
        <taxon>Rhamnella</taxon>
    </lineage>
</organism>
<dbReference type="CDD" id="cd03028">
    <property type="entry name" value="GRX_PICOT_like"/>
    <property type="match status" value="3"/>
</dbReference>
<feature type="region of interest" description="Disordered" evidence="5">
    <location>
        <begin position="229"/>
        <end position="252"/>
    </location>
</feature>
<dbReference type="InterPro" id="IPR013899">
    <property type="entry name" value="DUF1771"/>
</dbReference>
<dbReference type="AlphaFoldDB" id="A0A8K0MN48"/>
<evidence type="ECO:0000256" key="1">
    <source>
        <dbReference type="ARBA" id="ARBA00008983"/>
    </source>
</evidence>
<dbReference type="GO" id="GO:0046872">
    <property type="term" value="F:metal ion binding"/>
    <property type="evidence" value="ECO:0007669"/>
    <property type="project" value="UniProtKB-KW"/>
</dbReference>
<dbReference type="GO" id="GO:0006879">
    <property type="term" value="P:intracellular iron ion homeostasis"/>
    <property type="evidence" value="ECO:0007669"/>
    <property type="project" value="TreeGrafter"/>
</dbReference>
<evidence type="ECO:0000256" key="4">
    <source>
        <dbReference type="ARBA" id="ARBA00023014"/>
    </source>
</evidence>
<dbReference type="Gene3D" id="3.30.1370.110">
    <property type="match status" value="1"/>
</dbReference>
<keyword evidence="4" id="KW-0411">Iron-sulfur</keyword>
<dbReference type="Pfam" id="PF00085">
    <property type="entry name" value="Thioredoxin"/>
    <property type="match status" value="1"/>
</dbReference>
<dbReference type="InterPro" id="IPR002109">
    <property type="entry name" value="Glutaredoxin"/>
</dbReference>
<dbReference type="InterPro" id="IPR036249">
    <property type="entry name" value="Thioredoxin-like_sf"/>
</dbReference>
<evidence type="ECO:0000256" key="2">
    <source>
        <dbReference type="ARBA" id="ARBA00022723"/>
    </source>
</evidence>
<dbReference type="GO" id="GO:0005634">
    <property type="term" value="C:nucleus"/>
    <property type="evidence" value="ECO:0007669"/>
    <property type="project" value="TreeGrafter"/>
</dbReference>
<comment type="similarity">
    <text evidence="1">Belongs to the glutaredoxin family. CGFS subfamily.</text>
</comment>
<dbReference type="GO" id="GO:0051536">
    <property type="term" value="F:iron-sulfur cluster binding"/>
    <property type="evidence" value="ECO:0007669"/>
    <property type="project" value="UniProtKB-KW"/>
</dbReference>
<dbReference type="Gene3D" id="3.40.30.10">
    <property type="entry name" value="Glutaredoxin"/>
    <property type="match status" value="4"/>
</dbReference>
<evidence type="ECO:0000256" key="5">
    <source>
        <dbReference type="SAM" id="MobiDB-lite"/>
    </source>
</evidence>
<dbReference type="SMART" id="SM01162">
    <property type="entry name" value="DUF1771"/>
    <property type="match status" value="1"/>
</dbReference>
<dbReference type="CDD" id="cd02984">
    <property type="entry name" value="TRX_PICOT"/>
    <property type="match status" value="1"/>
</dbReference>
<dbReference type="FunFam" id="3.40.30.10:FF:000092">
    <property type="entry name" value="Monothiol glutaredoxin"/>
    <property type="match status" value="1"/>
</dbReference>
<dbReference type="InterPro" id="IPR056254">
    <property type="entry name" value="At5g58720/SDE5-like_UBA-like"/>
</dbReference>
<dbReference type="Proteomes" id="UP000796880">
    <property type="component" value="Unassembled WGS sequence"/>
</dbReference>
<dbReference type="SUPFAM" id="SSF52833">
    <property type="entry name" value="Thioredoxin-like"/>
    <property type="match status" value="4"/>
</dbReference>
<evidence type="ECO:0000313" key="7">
    <source>
        <dbReference type="EMBL" id="KAF3451490.1"/>
    </source>
</evidence>
<accession>A0A8K0MN48</accession>
<dbReference type="NCBIfam" id="TIGR00365">
    <property type="entry name" value="Grx4 family monothiol glutaredoxin"/>
    <property type="match status" value="3"/>
</dbReference>
<dbReference type="Pfam" id="PF00462">
    <property type="entry name" value="Glutaredoxin"/>
    <property type="match status" value="3"/>
</dbReference>
<proteinExistence type="inferred from homology"/>
<feature type="domain" description="Thioredoxin" evidence="6">
    <location>
        <begin position="476"/>
        <end position="589"/>
    </location>
</feature>
<dbReference type="InterPro" id="IPR013766">
    <property type="entry name" value="Thioredoxin_domain"/>
</dbReference>
<feature type="region of interest" description="Disordered" evidence="5">
    <location>
        <begin position="62"/>
        <end position="82"/>
    </location>
</feature>
<dbReference type="InterPro" id="IPR004480">
    <property type="entry name" value="Monothiol_GRX-rel"/>
</dbReference>
<evidence type="ECO:0000313" key="8">
    <source>
        <dbReference type="Proteomes" id="UP000796880"/>
    </source>
</evidence>